<sequence length="153" mass="16932">MEVKEILGNLHRVVLMGIGNEKMGDYGFGAYLAEALLRAVENPNFFPLNCHSVPESQAGVVVRFRPELVIVATPLEFGGEPGKVVVADPWEALEDVPEEFRFQLKVTLGHLKELLPWTRFVLLGCQPGSKKEVTEEVKNCVRGLAIAFKDAVD</sequence>
<dbReference type="GO" id="GO:0008233">
    <property type="term" value="F:peptidase activity"/>
    <property type="evidence" value="ECO:0007669"/>
    <property type="project" value="UniProtKB-KW"/>
</dbReference>
<keyword evidence="1" id="KW-0645">Protease</keyword>
<dbReference type="RefSeq" id="WP_088857270.1">
    <property type="nucleotide sequence ID" value="NZ_CP014862.1"/>
</dbReference>
<dbReference type="SUPFAM" id="SSF53163">
    <property type="entry name" value="HybD-like"/>
    <property type="match status" value="1"/>
</dbReference>
<dbReference type="InterPro" id="IPR023430">
    <property type="entry name" value="Pept_HybD-like_dom_sf"/>
</dbReference>
<dbReference type="Gene3D" id="3.40.50.1450">
    <property type="entry name" value="HybD-like"/>
    <property type="match status" value="1"/>
</dbReference>
<gene>
    <name evidence="1" type="ORF">A3L09_01340</name>
</gene>
<dbReference type="Proteomes" id="UP000250179">
    <property type="component" value="Chromosome"/>
</dbReference>
<reference evidence="1 2" key="1">
    <citation type="submission" date="2016-03" db="EMBL/GenBank/DDBJ databases">
        <title>Complete genome sequence of Thermococcus profundus strain DT5432.</title>
        <authorList>
            <person name="Oger P.M."/>
        </authorList>
    </citation>
    <scope>NUCLEOTIDE SEQUENCE [LARGE SCALE GENOMIC DNA]</scope>
    <source>
        <strain evidence="1 2">DT 5432</strain>
    </source>
</reference>
<dbReference type="OrthoDB" id="44145at2157"/>
<evidence type="ECO:0000313" key="2">
    <source>
        <dbReference type="Proteomes" id="UP000250179"/>
    </source>
</evidence>
<protein>
    <submittedName>
        <fullName evidence="1">Hydrogenase maturation protease</fullName>
    </submittedName>
</protein>
<proteinExistence type="predicted"/>
<accession>A0A2Z2M6L2</accession>
<evidence type="ECO:0000313" key="1">
    <source>
        <dbReference type="EMBL" id="ASJ02000.1"/>
    </source>
</evidence>
<keyword evidence="1" id="KW-0378">Hydrolase</keyword>
<dbReference type="AlphaFoldDB" id="A0A2Z2M6L2"/>
<dbReference type="GeneID" id="33319012"/>
<dbReference type="GO" id="GO:0006508">
    <property type="term" value="P:proteolysis"/>
    <property type="evidence" value="ECO:0007669"/>
    <property type="project" value="UniProtKB-KW"/>
</dbReference>
<name>A0A2Z2M6L2_THEPR</name>
<dbReference type="EMBL" id="CP014862">
    <property type="protein sequence ID" value="ASJ02000.1"/>
    <property type="molecule type" value="Genomic_DNA"/>
</dbReference>
<organism evidence="1 2">
    <name type="scientific">Thermococcus profundus</name>
    <dbReference type="NCBI Taxonomy" id="49899"/>
    <lineage>
        <taxon>Archaea</taxon>
        <taxon>Methanobacteriati</taxon>
        <taxon>Methanobacteriota</taxon>
        <taxon>Thermococci</taxon>
        <taxon>Thermococcales</taxon>
        <taxon>Thermococcaceae</taxon>
        <taxon>Thermococcus</taxon>
    </lineage>
</organism>
<dbReference type="KEGG" id="tprf:A3L09_01340"/>
<keyword evidence="2" id="KW-1185">Reference proteome</keyword>